<gene>
    <name evidence="2" type="ORF">SAMN05216446_0389</name>
    <name evidence="1" type="ORF">SAMN05216447_10573</name>
</gene>
<keyword evidence="4" id="KW-1185">Reference proteome</keyword>
<dbReference type="EMBL" id="FNWT01000005">
    <property type="protein sequence ID" value="SEH54717.1"/>
    <property type="molecule type" value="Genomic_DNA"/>
</dbReference>
<evidence type="ECO:0000313" key="2">
    <source>
        <dbReference type="EMBL" id="SER33928.1"/>
    </source>
</evidence>
<evidence type="ECO:0000313" key="1">
    <source>
        <dbReference type="EMBL" id="SEH54717.1"/>
    </source>
</evidence>
<dbReference type="AlphaFoldDB" id="A0A1H9NDD6"/>
<proteinExistence type="predicted"/>
<protein>
    <submittedName>
        <fullName evidence="2">Uncharacterized protein</fullName>
    </submittedName>
</protein>
<evidence type="ECO:0000313" key="3">
    <source>
        <dbReference type="Proteomes" id="UP000199128"/>
    </source>
</evidence>
<dbReference type="Proteomes" id="UP000199135">
    <property type="component" value="Unassembled WGS sequence"/>
</dbReference>
<reference evidence="3 4" key="1">
    <citation type="submission" date="2016-10" db="EMBL/GenBank/DDBJ databases">
        <authorList>
            <person name="Varghese N."/>
            <person name="Submissions S."/>
        </authorList>
    </citation>
    <scope>NUCLEOTIDE SEQUENCE [LARGE SCALE GENOMIC DNA]</scope>
    <source>
        <strain evidence="3">KHGC19</strain>
        <strain evidence="1 4">WCP15</strain>
    </source>
</reference>
<organism evidence="2 3">
    <name type="scientific">Parafannyhessea umbonata</name>
    <dbReference type="NCBI Taxonomy" id="604330"/>
    <lineage>
        <taxon>Bacteria</taxon>
        <taxon>Bacillati</taxon>
        <taxon>Actinomycetota</taxon>
        <taxon>Coriobacteriia</taxon>
        <taxon>Coriobacteriales</taxon>
        <taxon>Atopobiaceae</taxon>
        <taxon>Parafannyhessea</taxon>
    </lineage>
</organism>
<reference evidence="2" key="2">
    <citation type="submission" date="2016-10" db="EMBL/GenBank/DDBJ databases">
        <authorList>
            <person name="de Groot N.N."/>
        </authorList>
    </citation>
    <scope>NUCLEOTIDE SEQUENCE [LARGE SCALE GENOMIC DNA]</scope>
    <source>
        <strain evidence="2">KHGC19</strain>
    </source>
</reference>
<evidence type="ECO:0000313" key="4">
    <source>
        <dbReference type="Proteomes" id="UP000199135"/>
    </source>
</evidence>
<sequence length="66" mass="7301">MLVVATPAMASSLHSSEHLFQSHRWKGERPVFFRALSFCTAEREALDGTKSLVDVVHYHRSGSGTA</sequence>
<accession>A0A1H9NDD6</accession>
<dbReference type="EMBL" id="FOGP01000001">
    <property type="protein sequence ID" value="SER33928.1"/>
    <property type="molecule type" value="Genomic_DNA"/>
</dbReference>
<name>A0A1H9NDD6_9ACTN</name>
<dbReference type="Proteomes" id="UP000199128">
    <property type="component" value="Unassembled WGS sequence"/>
</dbReference>